<dbReference type="InterPro" id="IPR000485">
    <property type="entry name" value="AsnC-type_HTH_dom"/>
</dbReference>
<dbReference type="PANTHER" id="PTHR30154">
    <property type="entry name" value="LEUCINE-RESPONSIVE REGULATORY PROTEIN"/>
    <property type="match status" value="1"/>
</dbReference>
<keyword evidence="6" id="KW-1185">Reference proteome</keyword>
<dbReference type="InterPro" id="IPR019888">
    <property type="entry name" value="Tscrpt_reg_AsnC-like"/>
</dbReference>
<dbReference type="SUPFAM" id="SSF46785">
    <property type="entry name" value="Winged helix' DNA-binding domain"/>
    <property type="match status" value="2"/>
</dbReference>
<dbReference type="Gene3D" id="3.30.70.920">
    <property type="match status" value="1"/>
</dbReference>
<dbReference type="InterPro" id="IPR019887">
    <property type="entry name" value="Tscrpt_reg_AsnC/Lrp_C"/>
</dbReference>
<feature type="domain" description="HTH asnC-type" evidence="4">
    <location>
        <begin position="164"/>
        <end position="224"/>
    </location>
</feature>
<dbReference type="PROSITE" id="PS50956">
    <property type="entry name" value="HTH_ASNC_2"/>
    <property type="match status" value="2"/>
</dbReference>
<reference evidence="6" key="1">
    <citation type="journal article" date="2019" name="Int. J. Syst. Evol. Microbiol.">
        <title>The Global Catalogue of Microorganisms (GCM) 10K type strain sequencing project: providing services to taxonomists for standard genome sequencing and annotation.</title>
        <authorList>
            <consortium name="The Broad Institute Genomics Platform"/>
            <consortium name="The Broad Institute Genome Sequencing Center for Infectious Disease"/>
            <person name="Wu L."/>
            <person name="Ma J."/>
        </authorList>
    </citation>
    <scope>NUCLEOTIDE SEQUENCE [LARGE SCALE GENOMIC DNA]</scope>
    <source>
        <strain evidence="6">CGMCC 4.7643</strain>
    </source>
</reference>
<dbReference type="Pfam" id="PF13404">
    <property type="entry name" value="HTH_AsnC-type"/>
    <property type="match status" value="2"/>
</dbReference>
<evidence type="ECO:0000256" key="1">
    <source>
        <dbReference type="ARBA" id="ARBA00023015"/>
    </source>
</evidence>
<dbReference type="InterPro" id="IPR036388">
    <property type="entry name" value="WH-like_DNA-bd_sf"/>
</dbReference>
<dbReference type="RefSeq" id="WP_345391684.1">
    <property type="nucleotide sequence ID" value="NZ_BAABHG010000005.1"/>
</dbReference>
<dbReference type="Proteomes" id="UP001597419">
    <property type="component" value="Unassembled WGS sequence"/>
</dbReference>
<dbReference type="SMART" id="SM00344">
    <property type="entry name" value="HTH_ASNC"/>
    <property type="match status" value="2"/>
</dbReference>
<evidence type="ECO:0000256" key="3">
    <source>
        <dbReference type="ARBA" id="ARBA00023163"/>
    </source>
</evidence>
<dbReference type="PRINTS" id="PR00033">
    <property type="entry name" value="HTHASNC"/>
</dbReference>
<protein>
    <submittedName>
        <fullName evidence="5">Lrp/AsnC family transcriptional regulator</fullName>
    </submittedName>
</protein>
<dbReference type="Gene3D" id="1.10.10.10">
    <property type="entry name" value="Winged helix-like DNA-binding domain superfamily/Winged helix DNA-binding domain"/>
    <property type="match status" value="2"/>
</dbReference>
<accession>A0ABW5GR82</accession>
<keyword evidence="2" id="KW-0238">DNA-binding</keyword>
<gene>
    <name evidence="5" type="ORF">ACFSYJ_32415</name>
</gene>
<dbReference type="InterPro" id="IPR036390">
    <property type="entry name" value="WH_DNA-bd_sf"/>
</dbReference>
<dbReference type="EMBL" id="JBHUKU010000020">
    <property type="protein sequence ID" value="MFD2463356.1"/>
    <property type="molecule type" value="Genomic_DNA"/>
</dbReference>
<evidence type="ECO:0000313" key="6">
    <source>
        <dbReference type="Proteomes" id="UP001597419"/>
    </source>
</evidence>
<organism evidence="5 6">
    <name type="scientific">Amycolatopsis samaneae</name>
    <dbReference type="NCBI Taxonomy" id="664691"/>
    <lineage>
        <taxon>Bacteria</taxon>
        <taxon>Bacillati</taxon>
        <taxon>Actinomycetota</taxon>
        <taxon>Actinomycetes</taxon>
        <taxon>Pseudonocardiales</taxon>
        <taxon>Pseudonocardiaceae</taxon>
        <taxon>Amycolatopsis</taxon>
    </lineage>
</organism>
<dbReference type="Pfam" id="PF01037">
    <property type="entry name" value="AsnC_trans_reg"/>
    <property type="match status" value="1"/>
</dbReference>
<comment type="caution">
    <text evidence="5">The sequence shown here is derived from an EMBL/GenBank/DDBJ whole genome shotgun (WGS) entry which is preliminary data.</text>
</comment>
<evidence type="ECO:0000256" key="2">
    <source>
        <dbReference type="ARBA" id="ARBA00023125"/>
    </source>
</evidence>
<dbReference type="InterPro" id="IPR011008">
    <property type="entry name" value="Dimeric_a/b-barrel"/>
</dbReference>
<sequence length="323" mass="35097">MKRSEAVDYAILDEADQALVAALRVDGRASWTRLAAVLGVSEQTVARRYRRLHSAGLLRVVGIPIGRRLGYAEWLFRIQCTPTTAPAVALALAGRPDILWIDLLAGGTEIICFPHARSVSERDDLLLDKLPRSGRVTGVSAQAVLRQFFREPLAGTPGAPRPRLDEDDELLLRALARDGRAGYAELAEVTGRAETTVKRRLDHLVGAGAVAFGPEIDPSLLGMETEAVLWLSVAPSDLDHVGRVMSGHPEVGYVAATTGPTNLIAMLVCRDADALYEYLTTTLGAMPEVRTVETSPLIRNVKRSGFVKDGVRLLDPPEIARRR</sequence>
<dbReference type="PANTHER" id="PTHR30154:SF34">
    <property type="entry name" value="TRANSCRIPTIONAL REGULATOR AZLB"/>
    <property type="match status" value="1"/>
</dbReference>
<proteinExistence type="predicted"/>
<feature type="domain" description="HTH asnC-type" evidence="4">
    <location>
        <begin position="12"/>
        <end position="72"/>
    </location>
</feature>
<name>A0ABW5GR82_9PSEU</name>
<keyword evidence="1" id="KW-0805">Transcription regulation</keyword>
<dbReference type="SUPFAM" id="SSF54909">
    <property type="entry name" value="Dimeric alpha+beta barrel"/>
    <property type="match status" value="1"/>
</dbReference>
<keyword evidence="3" id="KW-0804">Transcription</keyword>
<evidence type="ECO:0000313" key="5">
    <source>
        <dbReference type="EMBL" id="MFD2463356.1"/>
    </source>
</evidence>
<evidence type="ECO:0000259" key="4">
    <source>
        <dbReference type="PROSITE" id="PS50956"/>
    </source>
</evidence>